<evidence type="ECO:0000313" key="3">
    <source>
        <dbReference type="Proteomes" id="UP001066276"/>
    </source>
</evidence>
<name>A0AAV7N701_PLEWA</name>
<feature type="region of interest" description="Disordered" evidence="1">
    <location>
        <begin position="1"/>
        <end position="60"/>
    </location>
</feature>
<keyword evidence="3" id="KW-1185">Reference proteome</keyword>
<proteinExistence type="predicted"/>
<protein>
    <submittedName>
        <fullName evidence="2">Uncharacterized protein</fullName>
    </submittedName>
</protein>
<feature type="compositionally biased region" description="Polar residues" evidence="1">
    <location>
        <begin position="108"/>
        <end position="124"/>
    </location>
</feature>
<gene>
    <name evidence="2" type="ORF">NDU88_007458</name>
</gene>
<evidence type="ECO:0000313" key="2">
    <source>
        <dbReference type="EMBL" id="KAJ1110103.1"/>
    </source>
</evidence>
<dbReference type="AlphaFoldDB" id="A0AAV7N701"/>
<organism evidence="2 3">
    <name type="scientific">Pleurodeles waltl</name>
    <name type="common">Iberian ribbed newt</name>
    <dbReference type="NCBI Taxonomy" id="8319"/>
    <lineage>
        <taxon>Eukaryota</taxon>
        <taxon>Metazoa</taxon>
        <taxon>Chordata</taxon>
        <taxon>Craniata</taxon>
        <taxon>Vertebrata</taxon>
        <taxon>Euteleostomi</taxon>
        <taxon>Amphibia</taxon>
        <taxon>Batrachia</taxon>
        <taxon>Caudata</taxon>
        <taxon>Salamandroidea</taxon>
        <taxon>Salamandridae</taxon>
        <taxon>Pleurodelinae</taxon>
        <taxon>Pleurodeles</taxon>
    </lineage>
</organism>
<feature type="region of interest" description="Disordered" evidence="1">
    <location>
        <begin position="107"/>
        <end position="131"/>
    </location>
</feature>
<reference evidence="2" key="1">
    <citation type="journal article" date="2022" name="bioRxiv">
        <title>Sequencing and chromosome-scale assembly of the giantPleurodeles waltlgenome.</title>
        <authorList>
            <person name="Brown T."/>
            <person name="Elewa A."/>
            <person name="Iarovenko S."/>
            <person name="Subramanian E."/>
            <person name="Araus A.J."/>
            <person name="Petzold A."/>
            <person name="Susuki M."/>
            <person name="Suzuki K.-i.T."/>
            <person name="Hayashi T."/>
            <person name="Toyoda A."/>
            <person name="Oliveira C."/>
            <person name="Osipova E."/>
            <person name="Leigh N.D."/>
            <person name="Simon A."/>
            <person name="Yun M.H."/>
        </authorList>
    </citation>
    <scope>NUCLEOTIDE SEQUENCE</scope>
    <source>
        <strain evidence="2">20211129_DDA</strain>
        <tissue evidence="2">Liver</tissue>
    </source>
</reference>
<evidence type="ECO:0000256" key="1">
    <source>
        <dbReference type="SAM" id="MobiDB-lite"/>
    </source>
</evidence>
<sequence length="131" mass="13717">MPIGRPAGRPGSHQLPPLSAVSSQPVRNKPSPHLYGSPSVAAISDRRLPRPPARHPGPYGALTPTHVCAAFGPSAAATQASSQSALSAFRKARSLCRLLPRAKRLSPATASRSTVIARSAISTSDTRRDTH</sequence>
<accession>A0AAV7N701</accession>
<dbReference type="Proteomes" id="UP001066276">
    <property type="component" value="Chromosome 9"/>
</dbReference>
<dbReference type="EMBL" id="JANPWB010000013">
    <property type="protein sequence ID" value="KAJ1110103.1"/>
    <property type="molecule type" value="Genomic_DNA"/>
</dbReference>
<comment type="caution">
    <text evidence="2">The sequence shown here is derived from an EMBL/GenBank/DDBJ whole genome shotgun (WGS) entry which is preliminary data.</text>
</comment>